<keyword evidence="1" id="KW-0732">Signal</keyword>
<organism evidence="2 3">
    <name type="scientific">Parabacteroides chinchillae</name>
    <dbReference type="NCBI Taxonomy" id="871327"/>
    <lineage>
        <taxon>Bacteria</taxon>
        <taxon>Pseudomonadati</taxon>
        <taxon>Bacteroidota</taxon>
        <taxon>Bacteroidia</taxon>
        <taxon>Bacteroidales</taxon>
        <taxon>Tannerellaceae</taxon>
        <taxon>Parabacteroides</taxon>
    </lineage>
</organism>
<keyword evidence="3" id="KW-1185">Reference proteome</keyword>
<dbReference type="InterPro" id="IPR008969">
    <property type="entry name" value="CarboxyPept-like_regulatory"/>
</dbReference>
<evidence type="ECO:0000313" key="3">
    <source>
        <dbReference type="Proteomes" id="UP000236725"/>
    </source>
</evidence>
<dbReference type="Gene3D" id="2.60.40.1120">
    <property type="entry name" value="Carboxypeptidase-like, regulatory domain"/>
    <property type="match status" value="1"/>
</dbReference>
<reference evidence="2 3" key="1">
    <citation type="submission" date="2016-10" db="EMBL/GenBank/DDBJ databases">
        <authorList>
            <person name="Varghese N."/>
            <person name="Submissions S."/>
        </authorList>
    </citation>
    <scope>NUCLEOTIDE SEQUENCE [LARGE SCALE GENOMIC DNA]</scope>
    <source>
        <strain evidence="2 3">DSM 29073</strain>
    </source>
</reference>
<dbReference type="SUPFAM" id="SSF49464">
    <property type="entry name" value="Carboxypeptidase regulatory domain-like"/>
    <property type="match status" value="1"/>
</dbReference>
<comment type="caution">
    <text evidence="2">The sequence shown here is derived from an EMBL/GenBank/DDBJ whole genome shotgun (WGS) entry which is preliminary data.</text>
</comment>
<name>A0A8G2BVV8_9BACT</name>
<proteinExistence type="predicted"/>
<dbReference type="RefSeq" id="WP_103983078.1">
    <property type="nucleotide sequence ID" value="NZ_FNVS01000007.1"/>
</dbReference>
<dbReference type="EMBL" id="FNVS01000007">
    <property type="protein sequence ID" value="SEF79345.1"/>
    <property type="molecule type" value="Genomic_DNA"/>
</dbReference>
<gene>
    <name evidence="2" type="ORF">SAMN05444001_10720</name>
</gene>
<protein>
    <submittedName>
        <fullName evidence="2">CarboxypepD_reg-like domain-containing protein</fullName>
    </submittedName>
</protein>
<dbReference type="Pfam" id="PF13715">
    <property type="entry name" value="CarbopepD_reg_2"/>
    <property type="match status" value="1"/>
</dbReference>
<feature type="chain" id="PRO_5034865174" evidence="1">
    <location>
        <begin position="27"/>
        <end position="418"/>
    </location>
</feature>
<dbReference type="Proteomes" id="UP000236725">
    <property type="component" value="Unassembled WGS sequence"/>
</dbReference>
<dbReference type="AlphaFoldDB" id="A0A8G2BVV8"/>
<feature type="signal peptide" evidence="1">
    <location>
        <begin position="1"/>
        <end position="26"/>
    </location>
</feature>
<accession>A0A8G2BVV8</accession>
<evidence type="ECO:0000256" key="1">
    <source>
        <dbReference type="SAM" id="SignalP"/>
    </source>
</evidence>
<sequence length="418" mass="47823">MKTLCKQIVECIIILLILSGTSSLNAQDNNGEYITISGVVKDKSTKKRLEYVNVTIPGSNIGTVTNGDGEFLVKVNNFVVSKNVEISHIGYNNYIIPVKNQSISDVTVWLSPNANVLREVIIHAQDPRSLVEAAISKISSNYSPKSNLFTGFYRETAQKGRRYINISEAIIDIYKTSYGERVDKDRVQIFKGRKLLSQKQSDTLVVKLLGGPNLSVYADVAKNPDILLDLESLPYYSFRMEESTTIDNRPHYVINFQPQAILPYALYYGKLYIDKENLAFSRAEFNLSMDDRNKATRAILKKKPFGLRFKPLEVSFLVTYKQRNNISYLSYIRNEVRFKCDWKRKLFSTNYTILSEMVVTDGKEQKEGIPYKVAFKSNQSLSDKVEDFMDEDFWGAYNIIEPTESLESAVYKLKKQHD</sequence>
<evidence type="ECO:0000313" key="2">
    <source>
        <dbReference type="EMBL" id="SEF79345.1"/>
    </source>
</evidence>